<dbReference type="EMBL" id="CP059066">
    <property type="protein sequence ID" value="QSQ10535.1"/>
    <property type="molecule type" value="Genomic_DNA"/>
</dbReference>
<keyword evidence="3" id="KW-1185">Reference proteome</keyword>
<dbReference type="KEGG" id="kme:H0A61_02943"/>
<keyword evidence="1" id="KW-0472">Membrane</keyword>
<dbReference type="Gene3D" id="1.20.5.170">
    <property type="match status" value="1"/>
</dbReference>
<keyword evidence="1" id="KW-1133">Transmembrane helix</keyword>
<evidence type="ECO:0000256" key="1">
    <source>
        <dbReference type="SAM" id="Phobius"/>
    </source>
</evidence>
<keyword evidence="1" id="KW-0812">Transmembrane</keyword>
<proteinExistence type="predicted"/>
<gene>
    <name evidence="2" type="ORF">H0A61_02943</name>
</gene>
<protein>
    <submittedName>
        <fullName evidence="2">Uncharacterized protein</fullName>
    </submittedName>
</protein>
<evidence type="ECO:0000313" key="3">
    <source>
        <dbReference type="Proteomes" id="UP000662904"/>
    </source>
</evidence>
<sequence length="91" mass="10525">MLKPKEETAVSLEERVSKIEGILEQMDKRLGSIETLYNKLDSKIDSIYNRLDSKIDSIYEKLDSRIAVSNRWMIGLMLGSWITLMTAIFLK</sequence>
<evidence type="ECO:0000313" key="2">
    <source>
        <dbReference type="EMBL" id="QSQ10535.1"/>
    </source>
</evidence>
<dbReference type="AlphaFoldDB" id="A0A8A0RQ46"/>
<dbReference type="RefSeq" id="WP_206707844.1">
    <property type="nucleotide sequence ID" value="NZ_CP059066.1"/>
</dbReference>
<reference evidence="2" key="1">
    <citation type="submission" date="2020-07" db="EMBL/GenBank/DDBJ databases">
        <title>Koleobacter methoxysyntrophicus gen. nov., sp. nov., a novel anaerobic bacterium isolated from deep subsurface oil field and proposal of Koleobacterales ord. nov. in the phylum Firmicutes.</title>
        <authorList>
            <person name="Sakamoto S."/>
            <person name="Tamaki H."/>
        </authorList>
    </citation>
    <scope>NUCLEOTIDE SEQUENCE</scope>
    <source>
        <strain evidence="2">NRmbB1</strain>
    </source>
</reference>
<dbReference type="Proteomes" id="UP000662904">
    <property type="component" value="Chromosome"/>
</dbReference>
<feature type="transmembrane region" description="Helical" evidence="1">
    <location>
        <begin position="72"/>
        <end position="90"/>
    </location>
</feature>
<name>A0A8A0RQ46_9FIRM</name>
<accession>A0A8A0RQ46</accession>
<organism evidence="2 3">
    <name type="scientific">Koleobacter methoxysyntrophicus</name>
    <dbReference type="NCBI Taxonomy" id="2751313"/>
    <lineage>
        <taxon>Bacteria</taxon>
        <taxon>Bacillati</taxon>
        <taxon>Bacillota</taxon>
        <taxon>Clostridia</taxon>
        <taxon>Koleobacterales</taxon>
        <taxon>Koleobacteraceae</taxon>
        <taxon>Koleobacter</taxon>
    </lineage>
</organism>